<proteinExistence type="predicted"/>
<keyword evidence="1" id="KW-0812">Transmembrane</keyword>
<name>A0ABN6EA53_9FIRM</name>
<feature type="transmembrane region" description="Helical" evidence="1">
    <location>
        <begin position="20"/>
        <end position="37"/>
    </location>
</feature>
<reference evidence="2 3" key="1">
    <citation type="submission" date="2021-02" db="EMBL/GenBank/DDBJ databases">
        <title>Nitrogen-fixing ability and nitrogen fixation related genes of thermophilic fermentative bacteria in the genus Caldicellulosiruptor.</title>
        <authorList>
            <person name="Chen Y."/>
            <person name="Nishihara A."/>
            <person name="Haruta S."/>
        </authorList>
    </citation>
    <scope>NUCLEOTIDE SEQUENCE [LARGE SCALE GENOMIC DNA]</scope>
    <source>
        <strain evidence="2 3">YA01</strain>
    </source>
</reference>
<evidence type="ECO:0000313" key="3">
    <source>
        <dbReference type="Proteomes" id="UP000663623"/>
    </source>
</evidence>
<dbReference type="Proteomes" id="UP000663623">
    <property type="component" value="Chromosome"/>
</dbReference>
<evidence type="ECO:0000313" key="2">
    <source>
        <dbReference type="EMBL" id="BCS82403.1"/>
    </source>
</evidence>
<dbReference type="RefSeq" id="WP_207179984.1">
    <property type="nucleotide sequence ID" value="NZ_AP024480.1"/>
</dbReference>
<keyword evidence="3" id="KW-1185">Reference proteome</keyword>
<sequence length="47" mass="4968">MSLSSLLGASIMLNGLAEGLKVFAIVVVLGFVIKGFWQGFKKALAKN</sequence>
<accession>A0ABN6EA53</accession>
<keyword evidence="1" id="KW-0472">Membrane</keyword>
<keyword evidence="1" id="KW-1133">Transmembrane helix</keyword>
<dbReference type="EMBL" id="AP024480">
    <property type="protein sequence ID" value="BCS82403.1"/>
    <property type="molecule type" value="Genomic_DNA"/>
</dbReference>
<organism evidence="2 3">
    <name type="scientific">Caldicellulosiruptor diazotrophicus</name>
    <dbReference type="NCBI Taxonomy" id="2806205"/>
    <lineage>
        <taxon>Bacteria</taxon>
        <taxon>Bacillati</taxon>
        <taxon>Bacillota</taxon>
        <taxon>Bacillota incertae sedis</taxon>
        <taxon>Caldicellulosiruptorales</taxon>
        <taxon>Caldicellulosiruptoraceae</taxon>
        <taxon>Caldicellulosiruptor</taxon>
    </lineage>
</organism>
<protein>
    <submittedName>
        <fullName evidence="2">Uncharacterized protein</fullName>
    </submittedName>
</protein>
<gene>
    <name evidence="2" type="ORF">CaldiYA01_23630</name>
</gene>
<evidence type="ECO:0000256" key="1">
    <source>
        <dbReference type="SAM" id="Phobius"/>
    </source>
</evidence>